<dbReference type="Gene3D" id="1.20.140.10">
    <property type="entry name" value="Butyryl-CoA Dehydrogenase, subunit A, domain 3"/>
    <property type="match status" value="2"/>
</dbReference>
<sequence>MPIATTDTQRALTEAVRTWAARAHPIDAARTGDYQSGWSALASLGLFGVAVPEELGGAGGTTTDAAAGLEAAATALAPGPVFTTLLAATLLGRAPDAPAAKEAVPELVEGSATAAVAIGSHGVLRAESSGGTELVLRGSLEFVPGATSESYILAPIVTAEGEVWVLIPPGTADVHVTKLQAFDLSTVVGNVDIDGAVLAPAAVIPELATGRVRDVAAMFAAAEAAGVAAWCLATAAEYARTREQFGAKIGSFQAIKLLCATSLCRTEKAAALAWDAARAADQSGEQFTFSAAVAAAGALDAAVDTAKDCIQVLGGIGFTWEHDAHLYLRRAVALRQLLGGSAFWQQRVSELARNGVRRRIDIDLSAVEVDVDDIRSEVAAIAASPGPEQRRRLVEAGYFMPHWPKPFGLGATPAQQIVIDRELDAAGITRPSLVIGGWAAATIMEHGTAAQHERFLWPTLLGEVTWCQLFSEPEAGSDLASLRTRAVRADGGWLLTGSKIWTSLAHDADWAICLARTDPDAAKHKGITFFLVDMESAGIEIRPLREITGEERFNQVFLDNVFVPDECVVGGEGSGWKLARTTLANERVAMSGSATLGESLERLLGLADLSGDAAVGALVVDSVACAVLDLRAVVSQLDGRGPGPESSVRKLIGVAHRQDVAETALEMLGVQGAVADSETARSIQHEFLLTRCLSIAGGTTEILRNVAAERILGLPR</sequence>
<dbReference type="Pfam" id="PF00441">
    <property type="entry name" value="Acyl-CoA_dh_1"/>
    <property type="match status" value="2"/>
</dbReference>
<keyword evidence="5" id="KW-0560">Oxidoreductase</keyword>
<name>F6EN37_HOYSD</name>
<dbReference type="SUPFAM" id="SSF56645">
    <property type="entry name" value="Acyl-CoA dehydrogenase NM domain-like"/>
    <property type="match status" value="2"/>
</dbReference>
<dbReference type="GO" id="GO:0005886">
    <property type="term" value="C:plasma membrane"/>
    <property type="evidence" value="ECO:0007669"/>
    <property type="project" value="TreeGrafter"/>
</dbReference>
<dbReference type="Pfam" id="PF02771">
    <property type="entry name" value="Acyl-CoA_dh_N"/>
    <property type="match status" value="2"/>
</dbReference>
<gene>
    <name evidence="9" type="ordered locus">AS9A_0902</name>
</gene>
<dbReference type="RefSeq" id="WP_013805703.1">
    <property type="nucleotide sequence ID" value="NC_015564.1"/>
</dbReference>
<comment type="similarity">
    <text evidence="2">Belongs to the acyl-CoA dehydrogenase family.</text>
</comment>
<dbReference type="FunFam" id="2.40.110.10:FF:000011">
    <property type="entry name" value="Acyl-CoA dehydrogenase FadE34"/>
    <property type="match status" value="1"/>
</dbReference>
<keyword evidence="10" id="KW-1185">Reference proteome</keyword>
<evidence type="ECO:0000259" key="7">
    <source>
        <dbReference type="Pfam" id="PF02770"/>
    </source>
</evidence>
<accession>F6EN37</accession>
<feature type="domain" description="Acyl-CoA dehydrogenase/oxidase N-terminal" evidence="8">
    <location>
        <begin position="6"/>
        <end position="108"/>
    </location>
</feature>
<dbReference type="EMBL" id="CP002786">
    <property type="protein sequence ID" value="AEF39354.1"/>
    <property type="molecule type" value="Genomic_DNA"/>
</dbReference>
<dbReference type="InterPro" id="IPR046373">
    <property type="entry name" value="Acyl-CoA_Oxase/DH_mid-dom_sf"/>
</dbReference>
<evidence type="ECO:0000256" key="2">
    <source>
        <dbReference type="ARBA" id="ARBA00009347"/>
    </source>
</evidence>
<dbReference type="InterPro" id="IPR037069">
    <property type="entry name" value="AcylCoA_DH/ox_N_sf"/>
</dbReference>
<dbReference type="InterPro" id="IPR009075">
    <property type="entry name" value="AcylCo_DH/oxidase_C"/>
</dbReference>
<proteinExistence type="inferred from homology"/>
<keyword evidence="4" id="KW-0274">FAD</keyword>
<dbReference type="STRING" id="443218.AS9A_0902"/>
<dbReference type="OrthoDB" id="3964153at2"/>
<feature type="domain" description="Acyl-CoA dehydrogenase/oxidase N-terminal" evidence="8">
    <location>
        <begin position="387"/>
        <end position="463"/>
    </location>
</feature>
<dbReference type="Proteomes" id="UP000009235">
    <property type="component" value="Chromosome"/>
</dbReference>
<evidence type="ECO:0000256" key="3">
    <source>
        <dbReference type="ARBA" id="ARBA00022630"/>
    </source>
</evidence>
<feature type="domain" description="Acyl-CoA dehydrogenase/oxidase C-terminal" evidence="6">
    <location>
        <begin position="219"/>
        <end position="340"/>
    </location>
</feature>
<dbReference type="InterPro" id="IPR036250">
    <property type="entry name" value="AcylCo_DH-like_C"/>
</dbReference>
<dbReference type="GO" id="GO:0016627">
    <property type="term" value="F:oxidoreductase activity, acting on the CH-CH group of donors"/>
    <property type="evidence" value="ECO:0007669"/>
    <property type="project" value="InterPro"/>
</dbReference>
<dbReference type="Pfam" id="PF02770">
    <property type="entry name" value="Acyl-CoA_dh_M"/>
    <property type="match status" value="1"/>
</dbReference>
<feature type="domain" description="Acyl-CoA dehydrogenase/oxidase C-terminal" evidence="6">
    <location>
        <begin position="624"/>
        <end position="712"/>
    </location>
</feature>
<evidence type="ECO:0000259" key="8">
    <source>
        <dbReference type="Pfam" id="PF02771"/>
    </source>
</evidence>
<dbReference type="KEGG" id="asd:AS9A_0902"/>
<feature type="domain" description="Acyl-CoA oxidase/dehydrogenase middle" evidence="7">
    <location>
        <begin position="467"/>
        <end position="560"/>
    </location>
</feature>
<evidence type="ECO:0000313" key="10">
    <source>
        <dbReference type="Proteomes" id="UP000009235"/>
    </source>
</evidence>
<evidence type="ECO:0000256" key="5">
    <source>
        <dbReference type="ARBA" id="ARBA00023002"/>
    </source>
</evidence>
<dbReference type="InterPro" id="IPR013786">
    <property type="entry name" value="AcylCoA_DH/ox_N"/>
</dbReference>
<dbReference type="Gene3D" id="2.40.110.10">
    <property type="entry name" value="Butyryl-CoA Dehydrogenase, subunit A, domain 2"/>
    <property type="match status" value="1"/>
</dbReference>
<evidence type="ECO:0000256" key="4">
    <source>
        <dbReference type="ARBA" id="ARBA00022827"/>
    </source>
</evidence>
<dbReference type="InterPro" id="IPR006091">
    <property type="entry name" value="Acyl-CoA_Oxase/DH_mid-dom"/>
</dbReference>
<dbReference type="GO" id="GO:0050660">
    <property type="term" value="F:flavin adenine dinucleotide binding"/>
    <property type="evidence" value="ECO:0007669"/>
    <property type="project" value="InterPro"/>
</dbReference>
<evidence type="ECO:0000313" key="9">
    <source>
        <dbReference type="EMBL" id="AEF39354.1"/>
    </source>
</evidence>
<protein>
    <submittedName>
        <fullName evidence="9">Possible acyl-CoA dehydrogenase</fullName>
    </submittedName>
</protein>
<dbReference type="InterPro" id="IPR009100">
    <property type="entry name" value="AcylCoA_DH/oxidase_NM_dom_sf"/>
</dbReference>
<comment type="cofactor">
    <cofactor evidence="1">
        <name>FAD</name>
        <dbReference type="ChEBI" id="CHEBI:57692"/>
    </cofactor>
</comment>
<keyword evidence="3" id="KW-0285">Flavoprotein</keyword>
<dbReference type="PANTHER" id="PTHR43292:SF4">
    <property type="entry name" value="ACYL-COA DEHYDROGENASE FADE34"/>
    <property type="match status" value="1"/>
</dbReference>
<dbReference type="SUPFAM" id="SSF47203">
    <property type="entry name" value="Acyl-CoA dehydrogenase C-terminal domain-like"/>
    <property type="match status" value="2"/>
</dbReference>
<dbReference type="InterPro" id="IPR052161">
    <property type="entry name" value="Mycobact_Acyl-CoA_DH"/>
</dbReference>
<reference evidence="9 10" key="1">
    <citation type="journal article" date="2011" name="J. Bacteriol.">
        <title>Complete genome sequence of Amycolicicoccus subflavus DQS3-9A1T, an actinomycete isolated from crude oil-polluted soil.</title>
        <authorList>
            <person name="Cai M."/>
            <person name="Chen W.M."/>
            <person name="Nie Y."/>
            <person name="Chi C.Q."/>
            <person name="Wang Y.N."/>
            <person name="Tang Y.Q."/>
            <person name="Li G.Y."/>
            <person name="Wu X.L."/>
        </authorList>
    </citation>
    <scope>NUCLEOTIDE SEQUENCE [LARGE SCALE GENOMIC DNA]</scope>
    <source>
        <strain evidence="10">DSM 45089 / DQS3-9A1</strain>
    </source>
</reference>
<dbReference type="AlphaFoldDB" id="F6EN37"/>
<dbReference type="eggNOG" id="COG1960">
    <property type="taxonomic scope" value="Bacteria"/>
</dbReference>
<dbReference type="PANTHER" id="PTHR43292">
    <property type="entry name" value="ACYL-COA DEHYDROGENASE"/>
    <property type="match status" value="1"/>
</dbReference>
<evidence type="ECO:0000256" key="1">
    <source>
        <dbReference type="ARBA" id="ARBA00001974"/>
    </source>
</evidence>
<organism evidence="9 10">
    <name type="scientific">Hoyosella subflava (strain DSM 45089 / JCM 17490 / NBRC 109087 / DQS3-9A1)</name>
    <name type="common">Amycolicicoccus subflavus</name>
    <dbReference type="NCBI Taxonomy" id="443218"/>
    <lineage>
        <taxon>Bacteria</taxon>
        <taxon>Bacillati</taxon>
        <taxon>Actinomycetota</taxon>
        <taxon>Actinomycetes</taxon>
        <taxon>Mycobacteriales</taxon>
        <taxon>Hoyosellaceae</taxon>
        <taxon>Hoyosella</taxon>
    </lineage>
</organism>
<evidence type="ECO:0000259" key="6">
    <source>
        <dbReference type="Pfam" id="PF00441"/>
    </source>
</evidence>
<dbReference type="HOGENOM" id="CLU_018204_9_3_11"/>
<dbReference type="Gene3D" id="1.10.540.10">
    <property type="entry name" value="Acyl-CoA dehydrogenase/oxidase, N-terminal domain"/>
    <property type="match status" value="2"/>
</dbReference>